<evidence type="ECO:0000313" key="3">
    <source>
        <dbReference type="Proteomes" id="UP000007266"/>
    </source>
</evidence>
<keyword evidence="3" id="KW-1185">Reference proteome</keyword>
<gene>
    <name evidence="2" type="primary">GLEAN_14839</name>
    <name evidence="2" type="ORF">TcasGA2_TC014839</name>
</gene>
<dbReference type="EMBL" id="KQ971348">
    <property type="protein sequence ID" value="EFA04790.1"/>
    <property type="molecule type" value="Genomic_DNA"/>
</dbReference>
<dbReference type="STRING" id="7070.D2A4E6"/>
<feature type="compositionally biased region" description="Low complexity" evidence="1">
    <location>
        <begin position="261"/>
        <end position="279"/>
    </location>
</feature>
<feature type="compositionally biased region" description="Acidic residues" evidence="1">
    <location>
        <begin position="285"/>
        <end position="295"/>
    </location>
</feature>
<accession>D2A4E6</accession>
<reference evidence="2 3" key="1">
    <citation type="journal article" date="2008" name="Nature">
        <title>The genome of the model beetle and pest Tribolium castaneum.</title>
        <authorList>
            <consortium name="Tribolium Genome Sequencing Consortium"/>
            <person name="Richards S."/>
            <person name="Gibbs R.A."/>
            <person name="Weinstock G.M."/>
            <person name="Brown S.J."/>
            <person name="Denell R."/>
            <person name="Beeman R.W."/>
            <person name="Gibbs R."/>
            <person name="Beeman R.W."/>
            <person name="Brown S.J."/>
            <person name="Bucher G."/>
            <person name="Friedrich M."/>
            <person name="Grimmelikhuijzen C.J."/>
            <person name="Klingler M."/>
            <person name="Lorenzen M."/>
            <person name="Richards S."/>
            <person name="Roth S."/>
            <person name="Schroder R."/>
            <person name="Tautz D."/>
            <person name="Zdobnov E.M."/>
            <person name="Muzny D."/>
            <person name="Gibbs R.A."/>
            <person name="Weinstock G.M."/>
            <person name="Attaway T."/>
            <person name="Bell S."/>
            <person name="Buhay C.J."/>
            <person name="Chandrabose M.N."/>
            <person name="Chavez D."/>
            <person name="Clerk-Blankenburg K.P."/>
            <person name="Cree A."/>
            <person name="Dao M."/>
            <person name="Davis C."/>
            <person name="Chacko J."/>
            <person name="Dinh H."/>
            <person name="Dugan-Rocha S."/>
            <person name="Fowler G."/>
            <person name="Garner T.T."/>
            <person name="Garnes J."/>
            <person name="Gnirke A."/>
            <person name="Hawes A."/>
            <person name="Hernandez J."/>
            <person name="Hines S."/>
            <person name="Holder M."/>
            <person name="Hume J."/>
            <person name="Jhangiani S.N."/>
            <person name="Joshi V."/>
            <person name="Khan Z.M."/>
            <person name="Jackson L."/>
            <person name="Kovar C."/>
            <person name="Kowis A."/>
            <person name="Lee S."/>
            <person name="Lewis L.R."/>
            <person name="Margolis J."/>
            <person name="Morgan M."/>
            <person name="Nazareth L.V."/>
            <person name="Nguyen N."/>
            <person name="Okwuonu G."/>
            <person name="Parker D."/>
            <person name="Richards S."/>
            <person name="Ruiz S.J."/>
            <person name="Santibanez J."/>
            <person name="Savard J."/>
            <person name="Scherer S.E."/>
            <person name="Schneider B."/>
            <person name="Sodergren E."/>
            <person name="Tautz D."/>
            <person name="Vattahil S."/>
            <person name="Villasana D."/>
            <person name="White C.S."/>
            <person name="Wright R."/>
            <person name="Park Y."/>
            <person name="Beeman R.W."/>
            <person name="Lord J."/>
            <person name="Oppert B."/>
            <person name="Lorenzen M."/>
            <person name="Brown S."/>
            <person name="Wang L."/>
            <person name="Savard J."/>
            <person name="Tautz D."/>
            <person name="Richards S."/>
            <person name="Weinstock G."/>
            <person name="Gibbs R.A."/>
            <person name="Liu Y."/>
            <person name="Worley K."/>
            <person name="Weinstock G."/>
            <person name="Elsik C.G."/>
            <person name="Reese J.T."/>
            <person name="Elhaik E."/>
            <person name="Landan G."/>
            <person name="Graur D."/>
            <person name="Arensburger P."/>
            <person name="Atkinson P."/>
            <person name="Beeman R.W."/>
            <person name="Beidler J."/>
            <person name="Brown S.J."/>
            <person name="Demuth J.P."/>
            <person name="Drury D.W."/>
            <person name="Du Y.Z."/>
            <person name="Fujiwara H."/>
            <person name="Lorenzen M."/>
            <person name="Maselli V."/>
            <person name="Osanai M."/>
            <person name="Park Y."/>
            <person name="Robertson H.M."/>
            <person name="Tu Z."/>
            <person name="Wang J.J."/>
            <person name="Wang S."/>
            <person name="Richards S."/>
            <person name="Song H."/>
            <person name="Zhang L."/>
            <person name="Sodergren E."/>
            <person name="Werner D."/>
            <person name="Stanke M."/>
            <person name="Morgenstern B."/>
            <person name="Solovyev V."/>
            <person name="Kosarev P."/>
            <person name="Brown G."/>
            <person name="Chen H.C."/>
            <person name="Ermolaeva O."/>
            <person name="Hlavina W."/>
            <person name="Kapustin Y."/>
            <person name="Kiryutin B."/>
            <person name="Kitts P."/>
            <person name="Maglott D."/>
            <person name="Pruitt K."/>
            <person name="Sapojnikov V."/>
            <person name="Souvorov A."/>
            <person name="Mackey A.J."/>
            <person name="Waterhouse R.M."/>
            <person name="Wyder S."/>
            <person name="Zdobnov E.M."/>
            <person name="Zdobnov E.M."/>
            <person name="Wyder S."/>
            <person name="Kriventseva E.V."/>
            <person name="Kadowaki T."/>
            <person name="Bork P."/>
            <person name="Aranda M."/>
            <person name="Bao R."/>
            <person name="Beermann A."/>
            <person name="Berns N."/>
            <person name="Bolognesi R."/>
            <person name="Bonneton F."/>
            <person name="Bopp D."/>
            <person name="Brown S.J."/>
            <person name="Bucher G."/>
            <person name="Butts T."/>
            <person name="Chaumot A."/>
            <person name="Denell R.E."/>
            <person name="Ferrier D.E."/>
            <person name="Friedrich M."/>
            <person name="Gordon C.M."/>
            <person name="Jindra M."/>
            <person name="Klingler M."/>
            <person name="Lan Q."/>
            <person name="Lattorff H.M."/>
            <person name="Laudet V."/>
            <person name="von Levetsow C."/>
            <person name="Liu Z."/>
            <person name="Lutz R."/>
            <person name="Lynch J.A."/>
            <person name="da Fonseca R.N."/>
            <person name="Posnien N."/>
            <person name="Reuter R."/>
            <person name="Roth S."/>
            <person name="Savard J."/>
            <person name="Schinko J.B."/>
            <person name="Schmitt C."/>
            <person name="Schoppmeier M."/>
            <person name="Schroder R."/>
            <person name="Shippy T.D."/>
            <person name="Simonnet F."/>
            <person name="Marques-Souza H."/>
            <person name="Tautz D."/>
            <person name="Tomoyasu Y."/>
            <person name="Trauner J."/>
            <person name="Van der Zee M."/>
            <person name="Vervoort M."/>
            <person name="Wittkopp N."/>
            <person name="Wimmer E.A."/>
            <person name="Yang X."/>
            <person name="Jones A.K."/>
            <person name="Sattelle D.B."/>
            <person name="Ebert P.R."/>
            <person name="Nelson D."/>
            <person name="Scott J.G."/>
            <person name="Beeman R.W."/>
            <person name="Muthukrishnan S."/>
            <person name="Kramer K.J."/>
            <person name="Arakane Y."/>
            <person name="Beeman R.W."/>
            <person name="Zhu Q."/>
            <person name="Hogenkamp D."/>
            <person name="Dixit R."/>
            <person name="Oppert B."/>
            <person name="Jiang H."/>
            <person name="Zou Z."/>
            <person name="Marshall J."/>
            <person name="Elpidina E."/>
            <person name="Vinokurov K."/>
            <person name="Oppert C."/>
            <person name="Zou Z."/>
            <person name="Evans J."/>
            <person name="Lu Z."/>
            <person name="Zhao P."/>
            <person name="Sumathipala N."/>
            <person name="Altincicek B."/>
            <person name="Vilcinskas A."/>
            <person name="Williams M."/>
            <person name="Hultmark D."/>
            <person name="Hetru C."/>
            <person name="Jiang H."/>
            <person name="Grimmelikhuijzen C.J."/>
            <person name="Hauser F."/>
            <person name="Cazzamali G."/>
            <person name="Williamson M."/>
            <person name="Park Y."/>
            <person name="Li B."/>
            <person name="Tanaka Y."/>
            <person name="Predel R."/>
            <person name="Neupert S."/>
            <person name="Schachtner J."/>
            <person name="Verleyen P."/>
            <person name="Raible F."/>
            <person name="Bork P."/>
            <person name="Friedrich M."/>
            <person name="Walden K.K."/>
            <person name="Robertson H.M."/>
            <person name="Angeli S."/>
            <person name="Foret S."/>
            <person name="Bucher G."/>
            <person name="Schuetz S."/>
            <person name="Maleszka R."/>
            <person name="Wimmer E.A."/>
            <person name="Beeman R.W."/>
            <person name="Lorenzen M."/>
            <person name="Tomoyasu Y."/>
            <person name="Miller S.C."/>
            <person name="Grossmann D."/>
            <person name="Bucher G."/>
        </authorList>
    </citation>
    <scope>NUCLEOTIDE SEQUENCE [LARGE SCALE GENOMIC DNA]</scope>
    <source>
        <strain evidence="2 3">Georgia GA2</strain>
    </source>
</reference>
<feature type="region of interest" description="Disordered" evidence="1">
    <location>
        <begin position="1"/>
        <end position="65"/>
    </location>
</feature>
<proteinExistence type="predicted"/>
<dbReference type="HOGENOM" id="CLU_641484_0_0_1"/>
<dbReference type="AlphaFoldDB" id="D2A4E6"/>
<dbReference type="GO" id="GO:0008270">
    <property type="term" value="F:zinc ion binding"/>
    <property type="evidence" value="ECO:0007669"/>
    <property type="project" value="InterPro"/>
</dbReference>
<protein>
    <recommendedName>
        <fullName evidence="4">CCHC-type domain-containing protein</fullName>
    </recommendedName>
</protein>
<dbReference type="InParanoid" id="D2A4E6"/>
<dbReference type="GO" id="GO:0003676">
    <property type="term" value="F:nucleic acid binding"/>
    <property type="evidence" value="ECO:0007669"/>
    <property type="project" value="InterPro"/>
</dbReference>
<reference evidence="2 3" key="2">
    <citation type="journal article" date="2010" name="Nucleic Acids Res.">
        <title>BeetleBase in 2010: revisions to provide comprehensive genomic information for Tribolium castaneum.</title>
        <authorList>
            <person name="Kim H.S."/>
            <person name="Murphy T."/>
            <person name="Xia J."/>
            <person name="Caragea D."/>
            <person name="Park Y."/>
            <person name="Beeman R.W."/>
            <person name="Lorenzen M.D."/>
            <person name="Butcher S."/>
            <person name="Manak J.R."/>
            <person name="Brown S.J."/>
        </authorList>
    </citation>
    <scope>GENOME REANNOTATION</scope>
    <source>
        <strain evidence="2 3">Georgia GA2</strain>
    </source>
</reference>
<sequence length="428" mass="48343">MERDRRNRDNSERRYRRSEIRNTDRLRSRSTSSEDQRRYRRSMSRVSRSRGENPGRRRGPRGSEVTELSAALLQGMGQLVQAATKGKVTNDATRQLQPSSTSRISNQRICIFLANEQLVEEIVTQHKVLTINGIFIEVRRLITPTKRKIFSNVSPIIPANKLDEIVRNLKLVPVSPVTFLRAGVQKYSHILSFRRQIFVQPNDEIELPDSVFVKVGEKNYRIFMTYGDMTCYLCKGQGHIADACPHAQTGQIYSEETNEGTMSQTSNNNSNINTYSNVTKSGRTDEDESSTSESEEILHDNFQTIVELHDAAQNNIAQGGIKRQIDTLSNSSTNVTGSTLLTGSQFKTPFQQPKKKKTDAQSLVHETAKSTSENTPLSVQLAPAESLLKTSSTPQDFRFEKNFYFFENISGCLDSLALARHSQIMSHN</sequence>
<dbReference type="Proteomes" id="UP000007266">
    <property type="component" value="Linkage group 6"/>
</dbReference>
<dbReference type="PhylomeDB" id="D2A4E6"/>
<organism evidence="2 3">
    <name type="scientific">Tribolium castaneum</name>
    <name type="common">Red flour beetle</name>
    <dbReference type="NCBI Taxonomy" id="7070"/>
    <lineage>
        <taxon>Eukaryota</taxon>
        <taxon>Metazoa</taxon>
        <taxon>Ecdysozoa</taxon>
        <taxon>Arthropoda</taxon>
        <taxon>Hexapoda</taxon>
        <taxon>Insecta</taxon>
        <taxon>Pterygota</taxon>
        <taxon>Neoptera</taxon>
        <taxon>Endopterygota</taxon>
        <taxon>Coleoptera</taxon>
        <taxon>Polyphaga</taxon>
        <taxon>Cucujiformia</taxon>
        <taxon>Tenebrionidae</taxon>
        <taxon>Tenebrionidae incertae sedis</taxon>
        <taxon>Tribolium</taxon>
    </lineage>
</organism>
<feature type="region of interest" description="Disordered" evidence="1">
    <location>
        <begin position="257"/>
        <end position="295"/>
    </location>
</feature>
<feature type="compositionally biased region" description="Basic and acidic residues" evidence="1">
    <location>
        <begin position="1"/>
        <end position="37"/>
    </location>
</feature>
<evidence type="ECO:0008006" key="4">
    <source>
        <dbReference type="Google" id="ProtNLM"/>
    </source>
</evidence>
<dbReference type="InterPro" id="IPR036875">
    <property type="entry name" value="Znf_CCHC_sf"/>
</dbReference>
<evidence type="ECO:0000256" key="1">
    <source>
        <dbReference type="SAM" id="MobiDB-lite"/>
    </source>
</evidence>
<evidence type="ECO:0000313" key="2">
    <source>
        <dbReference type="EMBL" id="EFA04790.1"/>
    </source>
</evidence>
<dbReference type="SUPFAM" id="SSF57756">
    <property type="entry name" value="Retrovirus zinc finger-like domains"/>
    <property type="match status" value="1"/>
</dbReference>
<dbReference type="eggNOG" id="ENOG502S73U">
    <property type="taxonomic scope" value="Eukaryota"/>
</dbReference>
<name>D2A4E6_TRICA</name>